<dbReference type="SUPFAM" id="SSF52540">
    <property type="entry name" value="P-loop containing nucleoside triphosphate hydrolases"/>
    <property type="match status" value="1"/>
</dbReference>
<evidence type="ECO:0000313" key="2">
    <source>
        <dbReference type="EMBL" id="KAK4176948.1"/>
    </source>
</evidence>
<dbReference type="Proteomes" id="UP001302321">
    <property type="component" value="Unassembled WGS sequence"/>
</dbReference>
<dbReference type="PANTHER" id="PTHR13710:SF120">
    <property type="entry name" value="BIFUNCTIONAL 3'-5' EXONUCLEASE_ATP-DEPENDENT HELICASE WRN"/>
    <property type="match status" value="1"/>
</dbReference>
<organism evidence="2 3">
    <name type="scientific">Triangularia setosa</name>
    <dbReference type="NCBI Taxonomy" id="2587417"/>
    <lineage>
        <taxon>Eukaryota</taxon>
        <taxon>Fungi</taxon>
        <taxon>Dikarya</taxon>
        <taxon>Ascomycota</taxon>
        <taxon>Pezizomycotina</taxon>
        <taxon>Sordariomycetes</taxon>
        <taxon>Sordariomycetidae</taxon>
        <taxon>Sordariales</taxon>
        <taxon>Podosporaceae</taxon>
        <taxon>Triangularia</taxon>
    </lineage>
</organism>
<reference evidence="2" key="2">
    <citation type="submission" date="2023-05" db="EMBL/GenBank/DDBJ databases">
        <authorList>
            <consortium name="Lawrence Berkeley National Laboratory"/>
            <person name="Steindorff A."/>
            <person name="Hensen N."/>
            <person name="Bonometti L."/>
            <person name="Westerberg I."/>
            <person name="Brannstrom I.O."/>
            <person name="Guillou S."/>
            <person name="Cros-Aarteil S."/>
            <person name="Calhoun S."/>
            <person name="Haridas S."/>
            <person name="Kuo A."/>
            <person name="Mondo S."/>
            <person name="Pangilinan J."/>
            <person name="Riley R."/>
            <person name="Labutti K."/>
            <person name="Andreopoulos B."/>
            <person name="Lipzen A."/>
            <person name="Chen C."/>
            <person name="Yanf M."/>
            <person name="Daum C."/>
            <person name="Ng V."/>
            <person name="Clum A."/>
            <person name="Ohm R."/>
            <person name="Martin F."/>
            <person name="Silar P."/>
            <person name="Natvig D."/>
            <person name="Lalanne C."/>
            <person name="Gautier V."/>
            <person name="Ament-Velasquez S.L."/>
            <person name="Kruys A."/>
            <person name="Hutchinson M.I."/>
            <person name="Powell A.J."/>
            <person name="Barry K."/>
            <person name="Miller A.N."/>
            <person name="Grigoriev I.V."/>
            <person name="Debuchy R."/>
            <person name="Gladieux P."/>
            <person name="Thoren M.H."/>
            <person name="Johannesson H."/>
        </authorList>
    </citation>
    <scope>NUCLEOTIDE SEQUENCE</scope>
    <source>
        <strain evidence="2">CBS 892.96</strain>
    </source>
</reference>
<dbReference type="AlphaFoldDB" id="A0AAN7A7H8"/>
<dbReference type="GO" id="GO:0043138">
    <property type="term" value="F:3'-5' DNA helicase activity"/>
    <property type="evidence" value="ECO:0007669"/>
    <property type="project" value="TreeGrafter"/>
</dbReference>
<name>A0AAN7A7H8_9PEZI</name>
<proteinExistence type="inferred from homology"/>
<evidence type="ECO:0000256" key="1">
    <source>
        <dbReference type="ARBA" id="ARBA00005446"/>
    </source>
</evidence>
<dbReference type="GO" id="GO:0005634">
    <property type="term" value="C:nucleus"/>
    <property type="evidence" value="ECO:0007669"/>
    <property type="project" value="TreeGrafter"/>
</dbReference>
<sequence length="383" mass="43262">MTAIIRDKKDQLISNVVCGTVGAKMARDGQVQVIRRLLYEKADNILVASNAYGKRAVLYAFVRLTEKVIIQIIPSENGAKDQAQVISAEVYGSRPVVATSGLLATTNFFDKMRAGKYTHILVTPELAACPKFTEELTRDPEFEKKLVLLTVHELHLVNKWKEYHMNGVFLDGLRCALPSVPWYACTAAFDLGSQEVVRKIPGFDFQHTNYVRIPLHRPGISDVLFPLHFNDDFACLNFLLAGTKPTEIRHIAKTVVHVADMAQLHKGRRSPCLFAEERDFSKPQAKRVIQMYDDDHLRDEEKETLPRDLAKTSDCRVVVPTVSLSAGWNLSDIIRVVHWGFPMDGNEISIGDWWRRNGVVMRDMDRAKALGYESGNVNTFATY</sequence>
<dbReference type="GO" id="GO:0005694">
    <property type="term" value="C:chromosome"/>
    <property type="evidence" value="ECO:0007669"/>
    <property type="project" value="TreeGrafter"/>
</dbReference>
<evidence type="ECO:0000313" key="3">
    <source>
        <dbReference type="Proteomes" id="UP001302321"/>
    </source>
</evidence>
<reference evidence="2" key="1">
    <citation type="journal article" date="2023" name="Mol. Phylogenet. Evol.">
        <title>Genome-scale phylogeny and comparative genomics of the fungal order Sordariales.</title>
        <authorList>
            <person name="Hensen N."/>
            <person name="Bonometti L."/>
            <person name="Westerberg I."/>
            <person name="Brannstrom I.O."/>
            <person name="Guillou S."/>
            <person name="Cros-Aarteil S."/>
            <person name="Calhoun S."/>
            <person name="Haridas S."/>
            <person name="Kuo A."/>
            <person name="Mondo S."/>
            <person name="Pangilinan J."/>
            <person name="Riley R."/>
            <person name="LaButti K."/>
            <person name="Andreopoulos B."/>
            <person name="Lipzen A."/>
            <person name="Chen C."/>
            <person name="Yan M."/>
            <person name="Daum C."/>
            <person name="Ng V."/>
            <person name="Clum A."/>
            <person name="Steindorff A."/>
            <person name="Ohm R.A."/>
            <person name="Martin F."/>
            <person name="Silar P."/>
            <person name="Natvig D.O."/>
            <person name="Lalanne C."/>
            <person name="Gautier V."/>
            <person name="Ament-Velasquez S.L."/>
            <person name="Kruys A."/>
            <person name="Hutchinson M.I."/>
            <person name="Powell A.J."/>
            <person name="Barry K."/>
            <person name="Miller A.N."/>
            <person name="Grigoriev I.V."/>
            <person name="Debuchy R."/>
            <person name="Gladieux P."/>
            <person name="Hiltunen Thoren M."/>
            <person name="Johannesson H."/>
        </authorList>
    </citation>
    <scope>NUCLEOTIDE SEQUENCE</scope>
    <source>
        <strain evidence="2">CBS 892.96</strain>
    </source>
</reference>
<dbReference type="PANTHER" id="PTHR13710">
    <property type="entry name" value="DNA HELICASE RECQ FAMILY MEMBER"/>
    <property type="match status" value="1"/>
</dbReference>
<dbReference type="GO" id="GO:0000724">
    <property type="term" value="P:double-strand break repair via homologous recombination"/>
    <property type="evidence" value="ECO:0007669"/>
    <property type="project" value="TreeGrafter"/>
</dbReference>
<comment type="similarity">
    <text evidence="1">Belongs to the helicase family. RecQ subfamily.</text>
</comment>
<dbReference type="GO" id="GO:0005737">
    <property type="term" value="C:cytoplasm"/>
    <property type="evidence" value="ECO:0007669"/>
    <property type="project" value="TreeGrafter"/>
</dbReference>
<dbReference type="EMBL" id="MU866179">
    <property type="protein sequence ID" value="KAK4176948.1"/>
    <property type="molecule type" value="Genomic_DNA"/>
</dbReference>
<dbReference type="GO" id="GO:0009378">
    <property type="term" value="F:four-way junction helicase activity"/>
    <property type="evidence" value="ECO:0007669"/>
    <property type="project" value="TreeGrafter"/>
</dbReference>
<comment type="caution">
    <text evidence="2">The sequence shown here is derived from an EMBL/GenBank/DDBJ whole genome shotgun (WGS) entry which is preliminary data.</text>
</comment>
<dbReference type="Gene3D" id="3.40.50.300">
    <property type="entry name" value="P-loop containing nucleotide triphosphate hydrolases"/>
    <property type="match status" value="1"/>
</dbReference>
<dbReference type="InterPro" id="IPR027417">
    <property type="entry name" value="P-loop_NTPase"/>
</dbReference>
<protein>
    <submittedName>
        <fullName evidence="2">Uncharacterized protein</fullName>
    </submittedName>
</protein>
<keyword evidence="3" id="KW-1185">Reference proteome</keyword>
<feature type="non-terminal residue" evidence="2">
    <location>
        <position position="383"/>
    </location>
</feature>
<gene>
    <name evidence="2" type="ORF">QBC36DRAFT_186188</name>
</gene>
<accession>A0AAN7A7H8</accession>